<sequence length="76" mass="7946">MFSKLTLSTVFSALLLSTFTVASVSATACKGENDSHSAIRTSFAAITRGPGNAKVLGFSVPFQLPVLERAIPVLFG</sequence>
<accession>A0A9P5TY16</accession>
<feature type="chain" id="PRO_5040361561" evidence="1">
    <location>
        <begin position="27"/>
        <end position="76"/>
    </location>
</feature>
<dbReference type="AlphaFoldDB" id="A0A9P5TY16"/>
<name>A0A9P5TY16_9AGAR</name>
<dbReference type="EMBL" id="JADNRY010000263">
    <property type="protein sequence ID" value="KAF9060030.1"/>
    <property type="molecule type" value="Genomic_DNA"/>
</dbReference>
<gene>
    <name evidence="2" type="ORF">BDP27DRAFT_436531</name>
</gene>
<reference evidence="2" key="1">
    <citation type="submission" date="2020-11" db="EMBL/GenBank/DDBJ databases">
        <authorList>
            <consortium name="DOE Joint Genome Institute"/>
            <person name="Ahrendt S."/>
            <person name="Riley R."/>
            <person name="Andreopoulos W."/>
            <person name="Labutti K."/>
            <person name="Pangilinan J."/>
            <person name="Ruiz-Duenas F.J."/>
            <person name="Barrasa J.M."/>
            <person name="Sanchez-Garcia M."/>
            <person name="Camarero S."/>
            <person name="Miyauchi S."/>
            <person name="Serrano A."/>
            <person name="Linde D."/>
            <person name="Babiker R."/>
            <person name="Drula E."/>
            <person name="Ayuso-Fernandez I."/>
            <person name="Pacheco R."/>
            <person name="Padilla G."/>
            <person name="Ferreira P."/>
            <person name="Barriuso J."/>
            <person name="Kellner H."/>
            <person name="Castanera R."/>
            <person name="Alfaro M."/>
            <person name="Ramirez L."/>
            <person name="Pisabarro A.G."/>
            <person name="Kuo A."/>
            <person name="Tritt A."/>
            <person name="Lipzen A."/>
            <person name="He G."/>
            <person name="Yan M."/>
            <person name="Ng V."/>
            <person name="Cullen D."/>
            <person name="Martin F."/>
            <person name="Rosso M.-N."/>
            <person name="Henrissat B."/>
            <person name="Hibbett D."/>
            <person name="Martinez A.T."/>
            <person name="Grigoriev I.V."/>
        </authorList>
    </citation>
    <scope>NUCLEOTIDE SEQUENCE</scope>
    <source>
        <strain evidence="2">AH 40177</strain>
    </source>
</reference>
<protein>
    <submittedName>
        <fullName evidence="2">Uncharacterized protein</fullName>
    </submittedName>
</protein>
<dbReference type="PROSITE" id="PS51257">
    <property type="entry name" value="PROKAR_LIPOPROTEIN"/>
    <property type="match status" value="1"/>
</dbReference>
<dbReference type="Proteomes" id="UP000772434">
    <property type="component" value="Unassembled WGS sequence"/>
</dbReference>
<proteinExistence type="predicted"/>
<evidence type="ECO:0000313" key="3">
    <source>
        <dbReference type="Proteomes" id="UP000772434"/>
    </source>
</evidence>
<keyword evidence="3" id="KW-1185">Reference proteome</keyword>
<comment type="caution">
    <text evidence="2">The sequence shown here is derived from an EMBL/GenBank/DDBJ whole genome shotgun (WGS) entry which is preliminary data.</text>
</comment>
<feature type="signal peptide" evidence="1">
    <location>
        <begin position="1"/>
        <end position="26"/>
    </location>
</feature>
<evidence type="ECO:0000313" key="2">
    <source>
        <dbReference type="EMBL" id="KAF9060030.1"/>
    </source>
</evidence>
<organism evidence="2 3">
    <name type="scientific">Rhodocollybia butyracea</name>
    <dbReference type="NCBI Taxonomy" id="206335"/>
    <lineage>
        <taxon>Eukaryota</taxon>
        <taxon>Fungi</taxon>
        <taxon>Dikarya</taxon>
        <taxon>Basidiomycota</taxon>
        <taxon>Agaricomycotina</taxon>
        <taxon>Agaricomycetes</taxon>
        <taxon>Agaricomycetidae</taxon>
        <taxon>Agaricales</taxon>
        <taxon>Marasmiineae</taxon>
        <taxon>Omphalotaceae</taxon>
        <taxon>Rhodocollybia</taxon>
    </lineage>
</organism>
<evidence type="ECO:0000256" key="1">
    <source>
        <dbReference type="SAM" id="SignalP"/>
    </source>
</evidence>
<keyword evidence="1" id="KW-0732">Signal</keyword>